<feature type="domain" description="3-hydroxyacyl-CoA dehydrogenase C-terminal" evidence="8">
    <location>
        <begin position="186"/>
        <end position="282"/>
    </location>
</feature>
<evidence type="ECO:0000313" key="11">
    <source>
        <dbReference type="Proteomes" id="UP000045545"/>
    </source>
</evidence>
<evidence type="ECO:0000256" key="6">
    <source>
        <dbReference type="PIRSR" id="PIRSR000105-2"/>
    </source>
</evidence>
<feature type="binding site" evidence="6">
    <location>
        <position position="119"/>
    </location>
    <ligand>
        <name>NAD(+)</name>
        <dbReference type="ChEBI" id="CHEBI:57540"/>
    </ligand>
</feature>
<comment type="similarity">
    <text evidence="2">Belongs to the 3-hydroxyacyl-CoA dehydrogenase family.</text>
</comment>
<dbReference type="PANTHER" id="PTHR48075">
    <property type="entry name" value="3-HYDROXYACYL-COA DEHYDROGENASE FAMILY PROTEIN"/>
    <property type="match status" value="1"/>
</dbReference>
<evidence type="ECO:0000256" key="4">
    <source>
        <dbReference type="ARBA" id="ARBA00067747"/>
    </source>
</evidence>
<evidence type="ECO:0000256" key="3">
    <source>
        <dbReference type="ARBA" id="ARBA00023002"/>
    </source>
</evidence>
<evidence type="ECO:0000259" key="9">
    <source>
        <dbReference type="Pfam" id="PF02737"/>
    </source>
</evidence>
<comment type="pathway">
    <text evidence="1">Lipid metabolism; butanoate metabolism.</text>
</comment>
<organism evidence="10 11">
    <name type="scientific">Syntrophomonas zehnderi OL-4</name>
    <dbReference type="NCBI Taxonomy" id="690567"/>
    <lineage>
        <taxon>Bacteria</taxon>
        <taxon>Bacillati</taxon>
        <taxon>Bacillota</taxon>
        <taxon>Clostridia</taxon>
        <taxon>Eubacteriales</taxon>
        <taxon>Syntrophomonadaceae</taxon>
        <taxon>Syntrophomonas</taxon>
    </lineage>
</organism>
<evidence type="ECO:0000256" key="2">
    <source>
        <dbReference type="ARBA" id="ARBA00009463"/>
    </source>
</evidence>
<dbReference type="InterPro" id="IPR006176">
    <property type="entry name" value="3-OHacyl-CoA_DH_NAD-bd"/>
</dbReference>
<dbReference type="Pfam" id="PF00725">
    <property type="entry name" value="3HCDH"/>
    <property type="match status" value="1"/>
</dbReference>
<feature type="binding site" evidence="6">
    <location>
        <begin position="10"/>
        <end position="15"/>
    </location>
    <ligand>
        <name>NAD(+)</name>
        <dbReference type="ChEBI" id="CHEBI:57540"/>
    </ligand>
</feature>
<dbReference type="InterPro" id="IPR036291">
    <property type="entry name" value="NAD(P)-bd_dom_sf"/>
</dbReference>
<dbReference type="OrthoDB" id="9771883at2"/>
<dbReference type="AlphaFoldDB" id="A0A0E4C9U8"/>
<dbReference type="FunFam" id="3.40.50.720:FF:000009">
    <property type="entry name" value="Fatty oxidation complex, alpha subunit"/>
    <property type="match status" value="1"/>
</dbReference>
<keyword evidence="11" id="KW-1185">Reference proteome</keyword>
<keyword evidence="7" id="KW-1133">Transmembrane helix</keyword>
<reference evidence="10 11" key="1">
    <citation type="submission" date="2015-03" db="EMBL/GenBank/DDBJ databases">
        <authorList>
            <person name="Murphy D."/>
        </authorList>
    </citation>
    <scope>NUCLEOTIDE SEQUENCE [LARGE SCALE GENOMIC DNA]</scope>
    <source>
        <strain evidence="10 11">OL-4</strain>
    </source>
</reference>
<keyword evidence="7" id="KW-0812">Transmembrane</keyword>
<feature type="binding site" evidence="6">
    <location>
        <position position="92"/>
    </location>
    <ligand>
        <name>NAD(+)</name>
        <dbReference type="ChEBI" id="CHEBI:57540"/>
    </ligand>
</feature>
<evidence type="ECO:0000259" key="8">
    <source>
        <dbReference type="Pfam" id="PF00725"/>
    </source>
</evidence>
<dbReference type="SUPFAM" id="SSF51735">
    <property type="entry name" value="NAD(P)-binding Rossmann-fold domains"/>
    <property type="match status" value="1"/>
</dbReference>
<dbReference type="Pfam" id="PF02737">
    <property type="entry name" value="3HCDH_N"/>
    <property type="match status" value="1"/>
</dbReference>
<dbReference type="SUPFAM" id="SSF48179">
    <property type="entry name" value="6-phosphogluconate dehydrogenase C-terminal domain-like"/>
    <property type="match status" value="1"/>
</dbReference>
<dbReference type="InterPro" id="IPR008927">
    <property type="entry name" value="6-PGluconate_DH-like_C_sf"/>
</dbReference>
<keyword evidence="3" id="KW-0560">Oxidoreductase</keyword>
<name>A0A0E4C9U8_9FIRM</name>
<feature type="site" description="Important for catalytic activity" evidence="5">
    <location>
        <position position="140"/>
    </location>
</feature>
<dbReference type="InterPro" id="IPR013328">
    <property type="entry name" value="6PGD_dom2"/>
</dbReference>
<dbReference type="PIRSF" id="PIRSF000105">
    <property type="entry name" value="HCDH"/>
    <property type="match status" value="1"/>
</dbReference>
<keyword evidence="7" id="KW-0472">Membrane</keyword>
<proteinExistence type="inferred from homology"/>
<protein>
    <recommendedName>
        <fullName evidence="4">3-hydroxybutyryl-CoA dehydrogenase</fullName>
    </recommendedName>
</protein>
<evidence type="ECO:0000256" key="7">
    <source>
        <dbReference type="SAM" id="Phobius"/>
    </source>
</evidence>
<sequence>MEINKVAVLGAGTMGMGIAWTFAGAGKKVVLYDIKKEFADKAIERIGKGLAKAEEKGQVPAGAKDFVVANIIATGTLEDIVDVDYVVESVFENMDVKKDLYAKLDALLPAATIIATNTSSLSITEIAAITKRPDKVVGMHFFNPANVMALIEVIPAIQTSEETVDITLELSKAIGKKPIKVKEGPGFVVNRILIPGMNEAAFILYEGLATVEDIDKAMKLGAGWPMGPFTLCDLVGVDIALEVCNTLYNESGDSKYRPAPILKQMVRAGYLGRKTGRGFYDYSAK</sequence>
<feature type="domain" description="3-hydroxyacyl-CoA dehydrogenase NAD binding" evidence="9">
    <location>
        <begin position="5"/>
        <end position="183"/>
    </location>
</feature>
<dbReference type="EMBL" id="CGIH01000053">
    <property type="protein sequence ID" value="CFY12364.1"/>
    <property type="molecule type" value="Genomic_DNA"/>
</dbReference>
<evidence type="ECO:0000256" key="1">
    <source>
        <dbReference type="ARBA" id="ARBA00005086"/>
    </source>
</evidence>
<dbReference type="Proteomes" id="UP000045545">
    <property type="component" value="Unassembled WGS sequence"/>
</dbReference>
<dbReference type="InterPro" id="IPR022694">
    <property type="entry name" value="3-OHacyl-CoA_DH"/>
</dbReference>
<dbReference type="InterPro" id="IPR006108">
    <property type="entry name" value="3HC_DH_C"/>
</dbReference>
<evidence type="ECO:0000256" key="5">
    <source>
        <dbReference type="PIRSR" id="PIRSR000105-1"/>
    </source>
</evidence>
<dbReference type="Gene3D" id="1.10.1040.10">
    <property type="entry name" value="N-(1-d-carboxylethyl)-l-norvaline Dehydrogenase, domain 2"/>
    <property type="match status" value="1"/>
</dbReference>
<evidence type="ECO:0000313" key="10">
    <source>
        <dbReference type="EMBL" id="CFY12364.1"/>
    </source>
</evidence>
<dbReference type="GO" id="GO:0070403">
    <property type="term" value="F:NAD+ binding"/>
    <property type="evidence" value="ECO:0007669"/>
    <property type="project" value="InterPro"/>
</dbReference>
<feature type="binding site" evidence="6">
    <location>
        <position position="143"/>
    </location>
    <ligand>
        <name>NAD(+)</name>
        <dbReference type="ChEBI" id="CHEBI:57540"/>
    </ligand>
</feature>
<gene>
    <name evidence="10" type="ORF">2815</name>
</gene>
<keyword evidence="6" id="KW-0520">NAD</keyword>
<dbReference type="PANTHER" id="PTHR48075:SF5">
    <property type="entry name" value="3-HYDROXYBUTYRYL-COA DEHYDROGENASE"/>
    <property type="match status" value="1"/>
</dbReference>
<feature type="transmembrane region" description="Helical" evidence="7">
    <location>
        <begin position="6"/>
        <end position="26"/>
    </location>
</feature>
<dbReference type="GO" id="GO:0016616">
    <property type="term" value="F:oxidoreductase activity, acting on the CH-OH group of donors, NAD or NADP as acceptor"/>
    <property type="evidence" value="ECO:0007669"/>
    <property type="project" value="InterPro"/>
</dbReference>
<accession>A0A0E4C9U8</accession>
<feature type="binding site" evidence="6">
    <location>
        <position position="97"/>
    </location>
    <ligand>
        <name>NAD(+)</name>
        <dbReference type="ChEBI" id="CHEBI:57540"/>
    </ligand>
</feature>
<dbReference type="STRING" id="690567.2815"/>
<feature type="binding site" evidence="6">
    <location>
        <position position="274"/>
    </location>
    <ligand>
        <name>NAD(+)</name>
        <dbReference type="ChEBI" id="CHEBI:57540"/>
    </ligand>
</feature>
<dbReference type="GO" id="GO:0006631">
    <property type="term" value="P:fatty acid metabolic process"/>
    <property type="evidence" value="ECO:0007669"/>
    <property type="project" value="InterPro"/>
</dbReference>
<feature type="binding site" evidence="6">
    <location>
        <position position="33"/>
    </location>
    <ligand>
        <name>NAD(+)</name>
        <dbReference type="ChEBI" id="CHEBI:57540"/>
    </ligand>
</feature>
<dbReference type="Gene3D" id="3.40.50.720">
    <property type="entry name" value="NAD(P)-binding Rossmann-like Domain"/>
    <property type="match status" value="1"/>
</dbReference>